<keyword evidence="12" id="KW-1185">Reference proteome</keyword>
<keyword evidence="6 10" id="KW-0808">Transferase</keyword>
<name>A0A8H3EMU8_9LECA</name>
<comment type="function">
    <text evidence="10">Phosphorylates Ins(1,3,4,5,6)P5 at position 2 to form Ins(1,2,3,4,5,6)P6 (InsP6 or phytate).</text>
</comment>
<dbReference type="GO" id="GO:0005524">
    <property type="term" value="F:ATP binding"/>
    <property type="evidence" value="ECO:0007669"/>
    <property type="project" value="UniProtKB-KW"/>
</dbReference>
<protein>
    <recommendedName>
        <fullName evidence="5 10">Inositol-pentakisphosphate 2-kinase</fullName>
        <ecNumber evidence="4 10">2.7.1.158</ecNumber>
    </recommendedName>
</protein>
<dbReference type="Proteomes" id="UP000664169">
    <property type="component" value="Unassembled WGS sequence"/>
</dbReference>
<dbReference type="OrthoDB" id="272370at2759"/>
<gene>
    <name evidence="11" type="ORF">GOMPHAMPRED_006328</name>
</gene>
<evidence type="ECO:0000256" key="1">
    <source>
        <dbReference type="ARBA" id="ARBA00001774"/>
    </source>
</evidence>
<evidence type="ECO:0000256" key="3">
    <source>
        <dbReference type="ARBA" id="ARBA00008305"/>
    </source>
</evidence>
<dbReference type="Gene3D" id="3.30.200.110">
    <property type="entry name" value="Inositol-pentakisphosphate 2-kinase, N-lobe"/>
    <property type="match status" value="1"/>
</dbReference>
<evidence type="ECO:0000256" key="2">
    <source>
        <dbReference type="ARBA" id="ARBA00003979"/>
    </source>
</evidence>
<dbReference type="GO" id="GO:0035299">
    <property type="term" value="F:inositol-1,3,4,5,6-pentakisphosphate 2-kinase activity"/>
    <property type="evidence" value="ECO:0007669"/>
    <property type="project" value="UniProtKB-EC"/>
</dbReference>
<dbReference type="GO" id="GO:0005634">
    <property type="term" value="C:nucleus"/>
    <property type="evidence" value="ECO:0007669"/>
    <property type="project" value="TreeGrafter"/>
</dbReference>
<accession>A0A8H3EMU8</accession>
<comment type="catalytic activity">
    <reaction evidence="1 10">
        <text>1D-myo-inositol 1,3,4,5,6-pentakisphosphate + ATP = 1D-myo-inositol hexakisphosphate + ADP + H(+)</text>
        <dbReference type="Rhea" id="RHEA:20313"/>
        <dbReference type="ChEBI" id="CHEBI:15378"/>
        <dbReference type="ChEBI" id="CHEBI:30616"/>
        <dbReference type="ChEBI" id="CHEBI:57733"/>
        <dbReference type="ChEBI" id="CHEBI:58130"/>
        <dbReference type="ChEBI" id="CHEBI:456216"/>
        <dbReference type="EC" id="2.7.1.158"/>
    </reaction>
</comment>
<keyword evidence="7 10" id="KW-0547">Nucleotide-binding</keyword>
<dbReference type="EMBL" id="CAJPDQ010000004">
    <property type="protein sequence ID" value="CAF9908832.1"/>
    <property type="molecule type" value="Genomic_DNA"/>
</dbReference>
<comment type="domain">
    <text evidence="10">The EXKPK motif is conserved in inositol-pentakisphosphate 2-kinases of both family 1 and 2.</text>
</comment>
<dbReference type="AlphaFoldDB" id="A0A8H3EMU8"/>
<dbReference type="GO" id="GO:0032958">
    <property type="term" value="P:inositol phosphate biosynthetic process"/>
    <property type="evidence" value="ECO:0007669"/>
    <property type="project" value="TreeGrafter"/>
</dbReference>
<organism evidence="11 12">
    <name type="scientific">Gomphillus americanus</name>
    <dbReference type="NCBI Taxonomy" id="1940652"/>
    <lineage>
        <taxon>Eukaryota</taxon>
        <taxon>Fungi</taxon>
        <taxon>Dikarya</taxon>
        <taxon>Ascomycota</taxon>
        <taxon>Pezizomycotina</taxon>
        <taxon>Lecanoromycetes</taxon>
        <taxon>OSLEUM clade</taxon>
        <taxon>Ostropomycetidae</taxon>
        <taxon>Ostropales</taxon>
        <taxon>Graphidaceae</taxon>
        <taxon>Gomphilloideae</taxon>
        <taxon>Gomphillus</taxon>
    </lineage>
</organism>
<dbReference type="Pfam" id="PF06090">
    <property type="entry name" value="Ins_P5_2-kin"/>
    <property type="match status" value="1"/>
</dbReference>
<evidence type="ECO:0000313" key="11">
    <source>
        <dbReference type="EMBL" id="CAF9908832.1"/>
    </source>
</evidence>
<comment type="similarity">
    <text evidence="3">Belongs to the IPK1 type 1 family.</text>
</comment>
<evidence type="ECO:0000256" key="6">
    <source>
        <dbReference type="ARBA" id="ARBA00022679"/>
    </source>
</evidence>
<evidence type="ECO:0000256" key="7">
    <source>
        <dbReference type="ARBA" id="ARBA00022741"/>
    </source>
</evidence>
<proteinExistence type="inferred from homology"/>
<dbReference type="InterPro" id="IPR043001">
    <property type="entry name" value="IP5_2-K_N_lobe"/>
</dbReference>
<sequence length="361" mass="40727">MSPPLGSERVLQLPSELKLVYRAEGAANLVYKIVVPECNGVDSRILGLPETEQEDSVETKQCSSKILASQMNEHKVDSFHGKLLRLRKDQTHTTAPLQALYDFRRYLAPLFRAEELIHPTAVQIDKALLLDLNTELRLLEQQNKRPIIRAGMYLRQESYGTIMDDLGHAPDNSSRIIIELKPKWLLQSPDAPRTARRCRTCALRAYRTAATTQSPEQRRISSFCPLYLISPNEARLSQALHRKFAEEHVSAQIQQHVVSYLANSSLLQRIRHLQATLYPVGVLNADPNNTDFLTVMTLRDCSLFLMVSADGVIGAKLGDLDMKSPARMKHWIATERQLIDGCWYDMSLSGTEHIPCALEGS</sequence>
<dbReference type="PANTHER" id="PTHR14456">
    <property type="entry name" value="INOSITOL POLYPHOSPHATE KINASE 1"/>
    <property type="match status" value="1"/>
</dbReference>
<dbReference type="PANTHER" id="PTHR14456:SF2">
    <property type="entry name" value="INOSITOL-PENTAKISPHOSPHATE 2-KINASE"/>
    <property type="match status" value="1"/>
</dbReference>
<evidence type="ECO:0000256" key="4">
    <source>
        <dbReference type="ARBA" id="ARBA00012023"/>
    </source>
</evidence>
<dbReference type="InterPro" id="IPR009286">
    <property type="entry name" value="Ins_P5_2-kin"/>
</dbReference>
<keyword evidence="9 10" id="KW-0067">ATP-binding</keyword>
<evidence type="ECO:0000256" key="10">
    <source>
        <dbReference type="RuleBase" id="RU364126"/>
    </source>
</evidence>
<evidence type="ECO:0000256" key="8">
    <source>
        <dbReference type="ARBA" id="ARBA00022777"/>
    </source>
</evidence>
<evidence type="ECO:0000256" key="9">
    <source>
        <dbReference type="ARBA" id="ARBA00022840"/>
    </source>
</evidence>
<keyword evidence="8 10" id="KW-0418">Kinase</keyword>
<comment type="function">
    <text evidence="2">Has kinase activity and phosphorylates inositol-1,3,4,5,6-pentakisphosphate (Ins(1,3,4,5,6)P5) to produce 1,2,3,4,5,6-hexakisphosphate (InsP6), also known as phytate.</text>
</comment>
<reference evidence="11" key="1">
    <citation type="submission" date="2021-03" db="EMBL/GenBank/DDBJ databases">
        <authorList>
            <person name="Tagirdzhanova G."/>
        </authorList>
    </citation>
    <scope>NUCLEOTIDE SEQUENCE</scope>
</reference>
<dbReference type="EC" id="2.7.1.158" evidence="4 10"/>
<evidence type="ECO:0000313" key="12">
    <source>
        <dbReference type="Proteomes" id="UP000664169"/>
    </source>
</evidence>
<evidence type="ECO:0000256" key="5">
    <source>
        <dbReference type="ARBA" id="ARBA00014846"/>
    </source>
</evidence>
<comment type="caution">
    <text evidence="11">The sequence shown here is derived from an EMBL/GenBank/DDBJ whole genome shotgun (WGS) entry which is preliminary data.</text>
</comment>